<organism evidence="1 2">
    <name type="scientific">Abeliophyllum distichum</name>
    <dbReference type="NCBI Taxonomy" id="126358"/>
    <lineage>
        <taxon>Eukaryota</taxon>
        <taxon>Viridiplantae</taxon>
        <taxon>Streptophyta</taxon>
        <taxon>Embryophyta</taxon>
        <taxon>Tracheophyta</taxon>
        <taxon>Spermatophyta</taxon>
        <taxon>Magnoliopsida</taxon>
        <taxon>eudicotyledons</taxon>
        <taxon>Gunneridae</taxon>
        <taxon>Pentapetalae</taxon>
        <taxon>asterids</taxon>
        <taxon>lamiids</taxon>
        <taxon>Lamiales</taxon>
        <taxon>Oleaceae</taxon>
        <taxon>Forsythieae</taxon>
        <taxon>Abeliophyllum</taxon>
    </lineage>
</organism>
<dbReference type="EMBL" id="JBFOLK010000003">
    <property type="protein sequence ID" value="KAL2526658.1"/>
    <property type="molecule type" value="Genomic_DNA"/>
</dbReference>
<comment type="caution">
    <text evidence="1">The sequence shown here is derived from an EMBL/GenBank/DDBJ whole genome shotgun (WGS) entry which is preliminary data.</text>
</comment>
<evidence type="ECO:0000313" key="2">
    <source>
        <dbReference type="Proteomes" id="UP001604336"/>
    </source>
</evidence>
<name>A0ABD1UPI8_9LAMI</name>
<dbReference type="Proteomes" id="UP001604336">
    <property type="component" value="Unassembled WGS sequence"/>
</dbReference>
<dbReference type="PANTHER" id="PTHR48258">
    <property type="entry name" value="DUF4218 DOMAIN-CONTAINING PROTEIN-RELATED"/>
    <property type="match status" value="1"/>
</dbReference>
<reference evidence="2" key="1">
    <citation type="submission" date="2024-07" db="EMBL/GenBank/DDBJ databases">
        <title>Two chromosome-level genome assemblies of Korean endemic species Abeliophyllum distichum and Forsythia ovata (Oleaceae).</title>
        <authorList>
            <person name="Jang H."/>
        </authorList>
    </citation>
    <scope>NUCLEOTIDE SEQUENCE [LARGE SCALE GENOMIC DNA]</scope>
</reference>
<gene>
    <name evidence="1" type="ORF">Adt_11712</name>
</gene>
<accession>A0ABD1UPI8</accession>
<dbReference type="AlphaFoldDB" id="A0ABD1UPI8"/>
<proteinExistence type="predicted"/>
<sequence length="115" mass="13489">MRQSHNHQVSHELFLLSSGCYQQVISYTTCVVKRVLFLTYNCDIRRKTQNSGVSIPGTGGEVYYEQLQEILELQYGPELLVFLFYYKWFRCDGRRMVTENNVTSIDISTEVFKDD</sequence>
<evidence type="ECO:0000313" key="1">
    <source>
        <dbReference type="EMBL" id="KAL2526658.1"/>
    </source>
</evidence>
<keyword evidence="2" id="KW-1185">Reference proteome</keyword>
<protein>
    <submittedName>
        <fullName evidence="1">DUF4216 domain-containing protein</fullName>
    </submittedName>
</protein>